<comment type="similarity">
    <text evidence="7">Belongs to the binding-protein-dependent transport system permease family.</text>
</comment>
<dbReference type="CDD" id="cd06261">
    <property type="entry name" value="TM_PBP2"/>
    <property type="match status" value="1"/>
</dbReference>
<evidence type="ECO:0000256" key="2">
    <source>
        <dbReference type="ARBA" id="ARBA00022448"/>
    </source>
</evidence>
<evidence type="ECO:0000313" key="10">
    <source>
        <dbReference type="EMBL" id="GLY90094.1"/>
    </source>
</evidence>
<keyword evidence="5 7" id="KW-1133">Transmembrane helix</keyword>
<comment type="caution">
    <text evidence="10">The sequence shown here is derived from an EMBL/GenBank/DDBJ whole genome shotgun (WGS) entry which is preliminary data.</text>
</comment>
<evidence type="ECO:0000259" key="9">
    <source>
        <dbReference type="PROSITE" id="PS50928"/>
    </source>
</evidence>
<evidence type="ECO:0000256" key="7">
    <source>
        <dbReference type="RuleBase" id="RU363032"/>
    </source>
</evidence>
<dbReference type="GO" id="GO:0006865">
    <property type="term" value="P:amino acid transport"/>
    <property type="evidence" value="ECO:0007669"/>
    <property type="project" value="TreeGrafter"/>
</dbReference>
<comment type="subcellular location">
    <subcellularLocation>
        <location evidence="1 7">Cell membrane</location>
        <topology evidence="1 7">Multi-pass membrane protein</topology>
    </subcellularLocation>
</comment>
<dbReference type="GO" id="GO:0022857">
    <property type="term" value="F:transmembrane transporter activity"/>
    <property type="evidence" value="ECO:0007669"/>
    <property type="project" value="InterPro"/>
</dbReference>
<feature type="transmembrane region" description="Helical" evidence="7">
    <location>
        <begin position="122"/>
        <end position="142"/>
    </location>
</feature>
<dbReference type="InterPro" id="IPR000515">
    <property type="entry name" value="MetI-like"/>
</dbReference>
<evidence type="ECO:0000256" key="4">
    <source>
        <dbReference type="ARBA" id="ARBA00022692"/>
    </source>
</evidence>
<dbReference type="SUPFAM" id="SSF161098">
    <property type="entry name" value="MetI-like"/>
    <property type="match status" value="1"/>
</dbReference>
<keyword evidence="4 7" id="KW-0812">Transmembrane</keyword>
<evidence type="ECO:0000256" key="8">
    <source>
        <dbReference type="SAM" id="MobiDB-lite"/>
    </source>
</evidence>
<feature type="transmembrane region" description="Helical" evidence="7">
    <location>
        <begin position="206"/>
        <end position="229"/>
    </location>
</feature>
<feature type="transmembrane region" description="Helical" evidence="7">
    <location>
        <begin position="38"/>
        <end position="59"/>
    </location>
</feature>
<dbReference type="InterPro" id="IPR043429">
    <property type="entry name" value="ArtM/GltK/GlnP/TcyL/YhdX-like"/>
</dbReference>
<gene>
    <name evidence="10" type="ORF">Airi02_080230</name>
</gene>
<feature type="region of interest" description="Disordered" evidence="8">
    <location>
        <begin position="1"/>
        <end position="22"/>
    </location>
</feature>
<organism evidence="10 11">
    <name type="scientific">Actinoallomurus iriomotensis</name>
    <dbReference type="NCBI Taxonomy" id="478107"/>
    <lineage>
        <taxon>Bacteria</taxon>
        <taxon>Bacillati</taxon>
        <taxon>Actinomycetota</taxon>
        <taxon>Actinomycetes</taxon>
        <taxon>Streptosporangiales</taxon>
        <taxon>Thermomonosporaceae</taxon>
        <taxon>Actinoallomurus</taxon>
    </lineage>
</organism>
<dbReference type="AlphaFoldDB" id="A0A9W6SA08"/>
<dbReference type="Gene3D" id="1.10.3720.10">
    <property type="entry name" value="MetI-like"/>
    <property type="match status" value="1"/>
</dbReference>
<evidence type="ECO:0000256" key="1">
    <source>
        <dbReference type="ARBA" id="ARBA00004651"/>
    </source>
</evidence>
<evidence type="ECO:0000256" key="5">
    <source>
        <dbReference type="ARBA" id="ARBA00022989"/>
    </source>
</evidence>
<feature type="compositionally biased region" description="Polar residues" evidence="8">
    <location>
        <begin position="1"/>
        <end position="10"/>
    </location>
</feature>
<feature type="transmembrane region" description="Helical" evidence="7">
    <location>
        <begin position="162"/>
        <end position="185"/>
    </location>
</feature>
<accession>A0A9W6SA08</accession>
<keyword evidence="3" id="KW-1003">Cell membrane</keyword>
<feature type="transmembrane region" description="Helical" evidence="7">
    <location>
        <begin position="92"/>
        <end position="110"/>
    </location>
</feature>
<dbReference type="PANTHER" id="PTHR30614:SF21">
    <property type="entry name" value="AMINO ACID ABC TRANSPORTER PERMEASE"/>
    <property type="match status" value="1"/>
</dbReference>
<keyword evidence="6 7" id="KW-0472">Membrane</keyword>
<dbReference type="InterPro" id="IPR035906">
    <property type="entry name" value="MetI-like_sf"/>
</dbReference>
<keyword evidence="2 7" id="KW-0813">Transport</keyword>
<feature type="domain" description="ABC transmembrane type-1" evidence="9">
    <location>
        <begin position="86"/>
        <end position="282"/>
    </location>
</feature>
<keyword evidence="11" id="KW-1185">Reference proteome</keyword>
<feature type="transmembrane region" description="Helical" evidence="7">
    <location>
        <begin position="261"/>
        <end position="285"/>
    </location>
</feature>
<dbReference type="NCBIfam" id="TIGR01726">
    <property type="entry name" value="HEQRo_perm_3TM"/>
    <property type="match status" value="1"/>
</dbReference>
<reference evidence="10" key="1">
    <citation type="submission" date="2023-03" db="EMBL/GenBank/DDBJ databases">
        <title>Actinoallomurus iriomotensis NBRC 103684.</title>
        <authorList>
            <person name="Ichikawa N."/>
            <person name="Sato H."/>
            <person name="Tonouchi N."/>
        </authorList>
    </citation>
    <scope>NUCLEOTIDE SEQUENCE</scope>
    <source>
        <strain evidence="10">NBRC 103684</strain>
    </source>
</reference>
<dbReference type="InterPro" id="IPR010065">
    <property type="entry name" value="AA_ABC_transptr_permease_3TM"/>
</dbReference>
<dbReference type="Pfam" id="PF00528">
    <property type="entry name" value="BPD_transp_1"/>
    <property type="match status" value="1"/>
</dbReference>
<dbReference type="RefSeq" id="WP_285580737.1">
    <property type="nucleotide sequence ID" value="NZ_BSTK01000015.1"/>
</dbReference>
<evidence type="ECO:0000256" key="3">
    <source>
        <dbReference type="ARBA" id="ARBA00022475"/>
    </source>
</evidence>
<protein>
    <submittedName>
        <fullName evidence="10">Glutamate ABC transporter, permease</fullName>
    </submittedName>
</protein>
<proteinExistence type="inferred from homology"/>
<dbReference type="Proteomes" id="UP001165074">
    <property type="component" value="Unassembled WGS sequence"/>
</dbReference>
<sequence>MTLSVDTQPEASARRPTKNKPSVLFDAPGPRARLRNNIITLVAVVVLLFIAYLIIARFSQQHQFDGKLWKPFTKKIVWTKQILPGLGGTLEAAGVSAVLALVFGVVFGLGRLSEHRWISVPAGAVVEFFRAIPLLIMIFFAMAGPPAIMDAFDRVLPPVSAFLALVIGLTLYNGSVLAEIFRSGINSIPRGQSEAGYSIGMRKGGVMLRILVPQAVTAMMPAVVSQLVVLLKDTALGYIVAYDDLLNEGLRVVSVNFGNTIPSIIVIAVIYIIINIALGFLATWLEKRSRRSRKSSARTLDTTAGALPGAGMDSAIPI</sequence>
<dbReference type="PROSITE" id="PS50928">
    <property type="entry name" value="ABC_TM1"/>
    <property type="match status" value="1"/>
</dbReference>
<dbReference type="EMBL" id="BSTK01000015">
    <property type="protein sequence ID" value="GLY90094.1"/>
    <property type="molecule type" value="Genomic_DNA"/>
</dbReference>
<dbReference type="GO" id="GO:0043190">
    <property type="term" value="C:ATP-binding cassette (ABC) transporter complex"/>
    <property type="evidence" value="ECO:0007669"/>
    <property type="project" value="InterPro"/>
</dbReference>
<evidence type="ECO:0000256" key="6">
    <source>
        <dbReference type="ARBA" id="ARBA00023136"/>
    </source>
</evidence>
<evidence type="ECO:0000313" key="11">
    <source>
        <dbReference type="Proteomes" id="UP001165074"/>
    </source>
</evidence>
<name>A0A9W6SA08_9ACTN</name>
<dbReference type="PANTHER" id="PTHR30614">
    <property type="entry name" value="MEMBRANE COMPONENT OF AMINO ACID ABC TRANSPORTER"/>
    <property type="match status" value="1"/>
</dbReference>